<dbReference type="EMBL" id="CP018076">
    <property type="protein sequence ID" value="APE43583.1"/>
    <property type="molecule type" value="Genomic_DNA"/>
</dbReference>
<evidence type="ECO:0000256" key="3">
    <source>
        <dbReference type="ARBA" id="ARBA00022475"/>
    </source>
</evidence>
<dbReference type="RefSeq" id="WP_071971915.1">
    <property type="nucleotide sequence ID" value="NZ_CP018076.1"/>
</dbReference>
<evidence type="ECO:0000256" key="6">
    <source>
        <dbReference type="ARBA" id="ARBA00023136"/>
    </source>
</evidence>
<feature type="transmembrane region" description="Helical" evidence="7">
    <location>
        <begin position="275"/>
        <end position="294"/>
    </location>
</feature>
<evidence type="ECO:0000313" key="10">
    <source>
        <dbReference type="Proteomes" id="UP000181897"/>
    </source>
</evidence>
<gene>
    <name evidence="9" type="ORF">BOO69_09285</name>
</gene>
<keyword evidence="6 7" id="KW-0472">Membrane</keyword>
<feature type="transmembrane region" description="Helical" evidence="7">
    <location>
        <begin position="15"/>
        <end position="37"/>
    </location>
</feature>
<reference evidence="9 10" key="1">
    <citation type="submission" date="2016-11" db="EMBL/GenBank/DDBJ databases">
        <title>Complete genome sequence of Sulfitobacter sp. AM1-D1, a toxic bacteria associated with marine dinoflagellate Alexandrium minutum in East China Sea.</title>
        <authorList>
            <person name="Yang Q."/>
            <person name="Zhang X."/>
            <person name="Tian X."/>
        </authorList>
    </citation>
    <scope>NUCLEOTIDE SEQUENCE [LARGE SCALE GENOMIC DNA]</scope>
    <source>
        <strain evidence="9 10">AM1-D1</strain>
    </source>
</reference>
<proteinExistence type="inferred from homology"/>
<dbReference type="InterPro" id="IPR035906">
    <property type="entry name" value="MetI-like_sf"/>
</dbReference>
<dbReference type="PROSITE" id="PS50928">
    <property type="entry name" value="ABC_TM1"/>
    <property type="match status" value="1"/>
</dbReference>
<keyword evidence="2 7" id="KW-0813">Transport</keyword>
<dbReference type="GO" id="GO:0055085">
    <property type="term" value="P:transmembrane transport"/>
    <property type="evidence" value="ECO:0007669"/>
    <property type="project" value="InterPro"/>
</dbReference>
<keyword evidence="10" id="KW-1185">Reference proteome</keyword>
<feature type="transmembrane region" description="Helical" evidence="7">
    <location>
        <begin position="348"/>
        <end position="371"/>
    </location>
</feature>
<name>A0A1J0WGY5_9RHOB</name>
<evidence type="ECO:0000256" key="5">
    <source>
        <dbReference type="ARBA" id="ARBA00022989"/>
    </source>
</evidence>
<dbReference type="GO" id="GO:0015031">
    <property type="term" value="P:protein transport"/>
    <property type="evidence" value="ECO:0007669"/>
    <property type="project" value="UniProtKB-KW"/>
</dbReference>
<feature type="transmembrane region" description="Helical" evidence="7">
    <location>
        <begin position="209"/>
        <end position="230"/>
    </location>
</feature>
<dbReference type="SUPFAM" id="SSF161098">
    <property type="entry name" value="MetI-like"/>
    <property type="match status" value="1"/>
</dbReference>
<feature type="transmembrane region" description="Helical" evidence="7">
    <location>
        <begin position="96"/>
        <end position="115"/>
    </location>
</feature>
<evidence type="ECO:0000313" key="9">
    <source>
        <dbReference type="EMBL" id="APE43583.1"/>
    </source>
</evidence>
<dbReference type="CDD" id="cd06261">
    <property type="entry name" value="TM_PBP2"/>
    <property type="match status" value="1"/>
</dbReference>
<feature type="transmembrane region" description="Helical" evidence="7">
    <location>
        <begin position="306"/>
        <end position="328"/>
    </location>
</feature>
<evidence type="ECO:0000256" key="2">
    <source>
        <dbReference type="ARBA" id="ARBA00022448"/>
    </source>
</evidence>
<sequence>MEPLTWTGALSGLNIVFYLLVGLLALAIVVQILVSFVPDSSARAVSADGTLAGTTGIAGALNRLIGWLFYGVIALILVYLVGGIFMGPAAGIFGGMAQQLIPVWIALVLTFAVSITYKRKLGLYGKLFDSTVGMIGFAIVMFWVFTGVFGGAFDMLVTHDSLSQVSGMKNELPGTPLARAEEGDYPWFLLGGDNLARDVFSRLIKGSWVVVKIAPFATLFAFMVGITLGLPAGYYGGKLDTILSFLANLILAFPVILLFYLLVTPEIVLTGIPNYMALFLFIFPLIFLTVLLNSRYYTQPSFRTPLLIVVLGVGAWFYLAMVSSNGTIVETPTYTIPGLPTFLDPFDLGPGILVVFVSVVFVNAPTVFRIVRGLALDIKTRDYVAAAQTRGEGPWYIMLWEILPNARGPLIVDFCLRIGYTTILLGTLGFFGLGLESESPDWGSTINAGRRLLSLYPHAAIAPALALLTLVLGLNLLADGLREESLRD</sequence>
<feature type="transmembrane region" description="Helical" evidence="7">
    <location>
        <begin position="127"/>
        <end position="153"/>
    </location>
</feature>
<dbReference type="InterPro" id="IPR050366">
    <property type="entry name" value="BP-dependent_transpt_permease"/>
</dbReference>
<evidence type="ECO:0000259" key="8">
    <source>
        <dbReference type="PROSITE" id="PS50928"/>
    </source>
</evidence>
<evidence type="ECO:0000256" key="1">
    <source>
        <dbReference type="ARBA" id="ARBA00004651"/>
    </source>
</evidence>
<feature type="transmembrane region" description="Helical" evidence="7">
    <location>
        <begin position="455"/>
        <end position="478"/>
    </location>
</feature>
<comment type="similarity">
    <text evidence="7">Belongs to the binding-protein-dependent transport system permease family.</text>
</comment>
<dbReference type="Gene3D" id="1.10.3720.10">
    <property type="entry name" value="MetI-like"/>
    <property type="match status" value="1"/>
</dbReference>
<dbReference type="KEGG" id="suam:BOO69_09285"/>
<dbReference type="InterPro" id="IPR000515">
    <property type="entry name" value="MetI-like"/>
</dbReference>
<keyword evidence="3" id="KW-1003">Cell membrane</keyword>
<dbReference type="AlphaFoldDB" id="A0A1J0WGY5"/>
<feature type="transmembrane region" description="Helical" evidence="7">
    <location>
        <begin position="67"/>
        <end position="90"/>
    </location>
</feature>
<feature type="domain" description="ABC transmembrane type-1" evidence="8">
    <location>
        <begin position="207"/>
        <end position="478"/>
    </location>
</feature>
<comment type="subcellular location">
    <subcellularLocation>
        <location evidence="1 7">Cell membrane</location>
        <topology evidence="1 7">Multi-pass membrane protein</topology>
    </subcellularLocation>
</comment>
<keyword evidence="5 7" id="KW-1133">Transmembrane helix</keyword>
<dbReference type="GO" id="GO:0015833">
    <property type="term" value="P:peptide transport"/>
    <property type="evidence" value="ECO:0007669"/>
    <property type="project" value="UniProtKB-KW"/>
</dbReference>
<dbReference type="Pfam" id="PF00528">
    <property type="entry name" value="BPD_transp_1"/>
    <property type="match status" value="1"/>
</dbReference>
<evidence type="ECO:0000256" key="7">
    <source>
        <dbReference type="RuleBase" id="RU363032"/>
    </source>
</evidence>
<dbReference type="STRING" id="1917485.BOO69_09285"/>
<protein>
    <submittedName>
        <fullName evidence="9">Peptide ABC transporter permease</fullName>
    </submittedName>
</protein>
<accession>A0A1J0WGY5</accession>
<dbReference type="PANTHER" id="PTHR43386:SF25">
    <property type="entry name" value="PEPTIDE ABC TRANSPORTER PERMEASE PROTEIN"/>
    <property type="match status" value="1"/>
</dbReference>
<dbReference type="GO" id="GO:0005886">
    <property type="term" value="C:plasma membrane"/>
    <property type="evidence" value="ECO:0007669"/>
    <property type="project" value="UniProtKB-SubCell"/>
</dbReference>
<feature type="transmembrane region" description="Helical" evidence="7">
    <location>
        <begin position="414"/>
        <end position="435"/>
    </location>
</feature>
<keyword evidence="4 7" id="KW-0812">Transmembrane</keyword>
<dbReference type="Proteomes" id="UP000181897">
    <property type="component" value="Chromosome"/>
</dbReference>
<dbReference type="PANTHER" id="PTHR43386">
    <property type="entry name" value="OLIGOPEPTIDE TRANSPORT SYSTEM PERMEASE PROTEIN APPC"/>
    <property type="match status" value="1"/>
</dbReference>
<feature type="transmembrane region" description="Helical" evidence="7">
    <location>
        <begin position="242"/>
        <end position="263"/>
    </location>
</feature>
<organism evidence="9 10">
    <name type="scientific">Sulfitobacter alexandrii</name>
    <dbReference type="NCBI Taxonomy" id="1917485"/>
    <lineage>
        <taxon>Bacteria</taxon>
        <taxon>Pseudomonadati</taxon>
        <taxon>Pseudomonadota</taxon>
        <taxon>Alphaproteobacteria</taxon>
        <taxon>Rhodobacterales</taxon>
        <taxon>Roseobacteraceae</taxon>
        <taxon>Sulfitobacter</taxon>
    </lineage>
</organism>
<evidence type="ECO:0000256" key="4">
    <source>
        <dbReference type="ARBA" id="ARBA00022692"/>
    </source>
</evidence>